<evidence type="ECO:0000313" key="5">
    <source>
        <dbReference type="Proteomes" id="UP000075349"/>
    </source>
</evidence>
<dbReference type="PROSITE" id="PS51462">
    <property type="entry name" value="NUDIX"/>
    <property type="match status" value="1"/>
</dbReference>
<evidence type="ECO:0000256" key="2">
    <source>
        <dbReference type="ARBA" id="ARBA00022801"/>
    </source>
</evidence>
<evidence type="ECO:0000256" key="1">
    <source>
        <dbReference type="ARBA" id="ARBA00001946"/>
    </source>
</evidence>
<name>A0A151JCZ2_9VIBR</name>
<sequence length="172" mass="20006">MRHLKTAVHPEIDHLDDKIIFKRNAARAICLDGEDILLLYTERYHDYTIPGGGLDEGEDVIAGMIRELQEETGATNIHNIKPFGIYEEFRPWYKGEANVMHMHSYCYTCNIDRELGETRFEQYEINNGMRPTWINIHQAIAHNEQTMAQSSKKGLSIERETFLLRLIAKELL</sequence>
<dbReference type="PANTHER" id="PTHR43046:SF15">
    <property type="entry name" value="MUTT_NUDIX FAMILY PROTEIN"/>
    <property type="match status" value="1"/>
</dbReference>
<evidence type="ECO:0000313" key="4">
    <source>
        <dbReference type="EMBL" id="KYN23659.1"/>
    </source>
</evidence>
<dbReference type="InterPro" id="IPR000086">
    <property type="entry name" value="NUDIX_hydrolase_dom"/>
</dbReference>
<dbReference type="EMBL" id="LOMK01000002">
    <property type="protein sequence ID" value="KYN23659.1"/>
    <property type="molecule type" value="Genomic_DNA"/>
</dbReference>
<comment type="caution">
    <text evidence="4">The sequence shown here is derived from an EMBL/GenBank/DDBJ whole genome shotgun (WGS) entry which is preliminary data.</text>
</comment>
<dbReference type="SUPFAM" id="SSF55811">
    <property type="entry name" value="Nudix"/>
    <property type="match status" value="1"/>
</dbReference>
<dbReference type="Proteomes" id="UP000075349">
    <property type="component" value="Unassembled WGS sequence"/>
</dbReference>
<accession>A0A151JCZ2</accession>
<dbReference type="Pfam" id="PF00293">
    <property type="entry name" value="NUDIX"/>
    <property type="match status" value="1"/>
</dbReference>
<feature type="domain" description="Nudix hydrolase" evidence="3">
    <location>
        <begin position="22"/>
        <end position="161"/>
    </location>
</feature>
<comment type="cofactor">
    <cofactor evidence="1">
        <name>Mg(2+)</name>
        <dbReference type="ChEBI" id="CHEBI:18420"/>
    </cofactor>
</comment>
<proteinExistence type="predicted"/>
<dbReference type="Gene3D" id="3.90.79.10">
    <property type="entry name" value="Nucleoside Triphosphate Pyrophosphohydrolase"/>
    <property type="match status" value="1"/>
</dbReference>
<dbReference type="CDD" id="cd02883">
    <property type="entry name" value="NUDIX_Hydrolase"/>
    <property type="match status" value="1"/>
</dbReference>
<dbReference type="InterPro" id="IPR020084">
    <property type="entry name" value="NUDIX_hydrolase_CS"/>
</dbReference>
<dbReference type="GO" id="GO:0016787">
    <property type="term" value="F:hydrolase activity"/>
    <property type="evidence" value="ECO:0007669"/>
    <property type="project" value="UniProtKB-KW"/>
</dbReference>
<keyword evidence="2" id="KW-0378">Hydrolase</keyword>
<dbReference type="PANTHER" id="PTHR43046">
    <property type="entry name" value="GDP-MANNOSE MANNOSYL HYDROLASE"/>
    <property type="match status" value="1"/>
</dbReference>
<organism evidence="4 5">
    <name type="scientific">Vibrio cidicii</name>
    <dbReference type="NCBI Taxonomy" id="1763883"/>
    <lineage>
        <taxon>Bacteria</taxon>
        <taxon>Pseudomonadati</taxon>
        <taxon>Pseudomonadota</taxon>
        <taxon>Gammaproteobacteria</taxon>
        <taxon>Vibrionales</taxon>
        <taxon>Vibrionaceae</taxon>
        <taxon>Vibrio</taxon>
    </lineage>
</organism>
<dbReference type="AlphaFoldDB" id="A0A151JCZ2"/>
<gene>
    <name evidence="4" type="ORF">AUQ44_17060</name>
</gene>
<evidence type="ECO:0000259" key="3">
    <source>
        <dbReference type="PROSITE" id="PS51462"/>
    </source>
</evidence>
<reference evidence="5" key="1">
    <citation type="submission" date="2015-12" db="EMBL/GenBank/DDBJ databases">
        <authorList>
            <person name="Tarr C.L."/>
            <person name="Gladney L.M."/>
        </authorList>
    </citation>
    <scope>NUCLEOTIDE SEQUENCE [LARGE SCALE GENOMIC DNA]</scope>
    <source>
        <strain evidence="5">2756-81</strain>
    </source>
</reference>
<protein>
    <submittedName>
        <fullName evidence="4">DNA mismatch repair protein MutT</fullName>
    </submittedName>
</protein>
<dbReference type="InterPro" id="IPR015797">
    <property type="entry name" value="NUDIX_hydrolase-like_dom_sf"/>
</dbReference>
<dbReference type="PROSITE" id="PS00893">
    <property type="entry name" value="NUDIX_BOX"/>
    <property type="match status" value="1"/>
</dbReference>